<keyword evidence="1" id="KW-0663">Pyridoxal phosphate</keyword>
<dbReference type="PANTHER" id="PTHR10146">
    <property type="entry name" value="PROLINE SYNTHETASE CO-TRANSCRIBED BACTERIAL HOMOLOG PROTEIN"/>
    <property type="match status" value="1"/>
</dbReference>
<dbReference type="SUPFAM" id="SSF51419">
    <property type="entry name" value="PLP-binding barrel"/>
    <property type="match status" value="1"/>
</dbReference>
<organism evidence="2">
    <name type="scientific">marine metagenome</name>
    <dbReference type="NCBI Taxonomy" id="408172"/>
    <lineage>
        <taxon>unclassified sequences</taxon>
        <taxon>metagenomes</taxon>
        <taxon>ecological metagenomes</taxon>
    </lineage>
</organism>
<proteinExistence type="predicted"/>
<dbReference type="PANTHER" id="PTHR10146:SF14">
    <property type="entry name" value="PYRIDOXAL PHOSPHATE HOMEOSTASIS PROTEIN"/>
    <property type="match status" value="1"/>
</dbReference>
<dbReference type="AlphaFoldDB" id="A0A382FR36"/>
<reference evidence="2" key="1">
    <citation type="submission" date="2018-05" db="EMBL/GenBank/DDBJ databases">
        <authorList>
            <person name="Lanie J.A."/>
            <person name="Ng W.-L."/>
            <person name="Kazmierczak K.M."/>
            <person name="Andrzejewski T.M."/>
            <person name="Davidsen T.M."/>
            <person name="Wayne K.J."/>
            <person name="Tettelin H."/>
            <person name="Glass J.I."/>
            <person name="Rusch D."/>
            <person name="Podicherti R."/>
            <person name="Tsui H.-C.T."/>
            <person name="Winkler M.E."/>
        </authorList>
    </citation>
    <scope>NUCLEOTIDE SEQUENCE</scope>
</reference>
<dbReference type="InterPro" id="IPR029066">
    <property type="entry name" value="PLP-binding_barrel"/>
</dbReference>
<dbReference type="InterPro" id="IPR011078">
    <property type="entry name" value="PyrdxlP_homeostasis"/>
</dbReference>
<dbReference type="Gene3D" id="3.20.20.10">
    <property type="entry name" value="Alanine racemase"/>
    <property type="match status" value="1"/>
</dbReference>
<evidence type="ECO:0000256" key="1">
    <source>
        <dbReference type="ARBA" id="ARBA00022898"/>
    </source>
</evidence>
<protein>
    <submittedName>
        <fullName evidence="2">Uncharacterized protein</fullName>
    </submittedName>
</protein>
<dbReference type="EMBL" id="UINC01051408">
    <property type="protein sequence ID" value="SVB65538.1"/>
    <property type="molecule type" value="Genomic_DNA"/>
</dbReference>
<sequence length="68" mass="7778">ELKLNIIGLMCIPPIAEDPKRHFTLLQKIARENNINQLSMGMSSDYEEAIMLNATYIRLGTILFGERK</sequence>
<evidence type="ECO:0000313" key="2">
    <source>
        <dbReference type="EMBL" id="SVB65538.1"/>
    </source>
</evidence>
<dbReference type="GO" id="GO:0030170">
    <property type="term" value="F:pyridoxal phosphate binding"/>
    <property type="evidence" value="ECO:0007669"/>
    <property type="project" value="InterPro"/>
</dbReference>
<feature type="non-terminal residue" evidence="2">
    <location>
        <position position="1"/>
    </location>
</feature>
<accession>A0A382FR36</accession>
<gene>
    <name evidence="2" type="ORF">METZ01_LOCUS218392</name>
</gene>
<name>A0A382FR36_9ZZZZ</name>